<evidence type="ECO:0000313" key="2">
    <source>
        <dbReference type="EMBL" id="KAL1525107.1"/>
    </source>
</evidence>
<dbReference type="PANTHER" id="PTHR23150">
    <property type="entry name" value="SULFATASE MODIFYING FACTOR 1, 2"/>
    <property type="match status" value="1"/>
</dbReference>
<dbReference type="InterPro" id="IPR042095">
    <property type="entry name" value="SUMF_sf"/>
</dbReference>
<dbReference type="AlphaFoldDB" id="A0AB34JW75"/>
<dbReference type="Proteomes" id="UP001515480">
    <property type="component" value="Unassembled WGS sequence"/>
</dbReference>
<feature type="domain" description="Sulfatase-modifying factor enzyme-like" evidence="1">
    <location>
        <begin position="220"/>
        <end position="499"/>
    </location>
</feature>
<gene>
    <name evidence="2" type="ORF">AB1Y20_019979</name>
</gene>
<dbReference type="Pfam" id="PF03781">
    <property type="entry name" value="FGE-sulfatase"/>
    <property type="match status" value="1"/>
</dbReference>
<dbReference type="InterPro" id="IPR051043">
    <property type="entry name" value="Sulfatase_Mod_Factor_Kinase"/>
</dbReference>
<reference evidence="2 3" key="1">
    <citation type="journal article" date="2024" name="Science">
        <title>Giant polyketide synthase enzymes in the biosynthesis of giant marine polyether toxins.</title>
        <authorList>
            <person name="Fallon T.R."/>
            <person name="Shende V.V."/>
            <person name="Wierzbicki I.H."/>
            <person name="Pendleton A.L."/>
            <person name="Watervoot N.F."/>
            <person name="Auber R.P."/>
            <person name="Gonzalez D.J."/>
            <person name="Wisecaver J.H."/>
            <person name="Moore B.S."/>
        </authorList>
    </citation>
    <scope>NUCLEOTIDE SEQUENCE [LARGE SCALE GENOMIC DNA]</scope>
    <source>
        <strain evidence="2 3">12B1</strain>
    </source>
</reference>
<dbReference type="SUPFAM" id="SSF56436">
    <property type="entry name" value="C-type lectin-like"/>
    <property type="match status" value="1"/>
</dbReference>
<evidence type="ECO:0000259" key="1">
    <source>
        <dbReference type="Pfam" id="PF03781"/>
    </source>
</evidence>
<dbReference type="EMBL" id="JBGBPQ010000004">
    <property type="protein sequence ID" value="KAL1525107.1"/>
    <property type="molecule type" value="Genomic_DNA"/>
</dbReference>
<dbReference type="InterPro" id="IPR005532">
    <property type="entry name" value="SUMF_dom"/>
</dbReference>
<evidence type="ECO:0000313" key="3">
    <source>
        <dbReference type="Proteomes" id="UP001515480"/>
    </source>
</evidence>
<accession>A0AB34JW75</accession>
<proteinExistence type="predicted"/>
<dbReference type="PANTHER" id="PTHR23150:SF36">
    <property type="entry name" value="HERCYNINE OXYGENASE"/>
    <property type="match status" value="1"/>
</dbReference>
<sequence>MRASEHRDRHFLGIHAGDAEPLEDRDVYGTFRQLVWRGELEYLFKQLSTAKAAFLDALPCADLPRRPGLNPVSWTVGHVAFTFDSLVADTLCLDKPGGFANGVSRVDAWKLYDSMRIGGDERWKMHERGMLPDVHEYLDAVHQQAETVLRECVNPDGRCPPVQSYLILYAIIHELWHTEDCVHTRNANQLPPPPSMLVLPASLATGEKRSPMTQLRPPTTDVTIPGGTFYLGAIQPKADRSTSPGGERAPPAKLVFDCEKWEHPVKLNQFRISQCCVTNAEFAVFVNAGGYEKFEYWSHEGARWLRSAGAQCPWLWRRDEDGSWLIRWFDKEVPLPPYQPVSHVHFWEAEAYCAWAHRRLPTEAEWEAACCGAPWPDGSLAPHKARSFPWGDEPPSDATANCGLRRASLLDVDDLPAGDSCWGVRQMIGNVWEWTATTFYPFPGYVMDFPYREQSAPWFGFTKVARGGCFATPDLILRGDYRSFYHPNERPELAVGFRTCGEYPILAAIRTGSALAQYVHVNLIWKMDHLILSFAAVD</sequence>
<organism evidence="2 3">
    <name type="scientific">Prymnesium parvum</name>
    <name type="common">Toxic golden alga</name>
    <dbReference type="NCBI Taxonomy" id="97485"/>
    <lineage>
        <taxon>Eukaryota</taxon>
        <taxon>Haptista</taxon>
        <taxon>Haptophyta</taxon>
        <taxon>Prymnesiophyceae</taxon>
        <taxon>Prymnesiales</taxon>
        <taxon>Prymnesiaceae</taxon>
        <taxon>Prymnesium</taxon>
    </lineage>
</organism>
<dbReference type="InterPro" id="IPR016187">
    <property type="entry name" value="CTDL_fold"/>
</dbReference>
<name>A0AB34JW75_PRYPA</name>
<comment type="caution">
    <text evidence="2">The sequence shown here is derived from an EMBL/GenBank/DDBJ whole genome shotgun (WGS) entry which is preliminary data.</text>
</comment>
<protein>
    <recommendedName>
        <fullName evidence="1">Sulfatase-modifying factor enzyme-like domain-containing protein</fullName>
    </recommendedName>
</protein>
<keyword evidence="3" id="KW-1185">Reference proteome</keyword>
<dbReference type="Gene3D" id="3.90.1580.10">
    <property type="entry name" value="paralog of FGE (formylglycine-generating enzyme)"/>
    <property type="match status" value="1"/>
</dbReference>